<evidence type="ECO:0000256" key="2">
    <source>
        <dbReference type="ARBA" id="ARBA00022857"/>
    </source>
</evidence>
<dbReference type="AlphaFoldDB" id="A0A979G2Z7"/>
<dbReference type="InterPro" id="IPR036291">
    <property type="entry name" value="NAD(P)-bd_dom_sf"/>
</dbReference>
<dbReference type="RefSeq" id="WP_012790096.1">
    <property type="nucleotide sequence ID" value="NC_013132.1"/>
</dbReference>
<evidence type="ECO:0000313" key="4">
    <source>
        <dbReference type="EMBL" id="ACU59920.1"/>
    </source>
</evidence>
<evidence type="ECO:0000313" key="5">
    <source>
        <dbReference type="Proteomes" id="UP000002215"/>
    </source>
</evidence>
<name>A0A979G2Z7_CHIPD</name>
<reference evidence="5" key="1">
    <citation type="submission" date="2009-08" db="EMBL/GenBank/DDBJ databases">
        <title>The complete genome of Chitinophaga pinensis DSM 2588.</title>
        <authorList>
            <consortium name="US DOE Joint Genome Institute (JGI-PGF)"/>
            <person name="Lucas S."/>
            <person name="Copeland A."/>
            <person name="Lapidus A."/>
            <person name="Glavina del Rio T."/>
            <person name="Dalin E."/>
            <person name="Tice H."/>
            <person name="Bruce D."/>
            <person name="Goodwin L."/>
            <person name="Pitluck S."/>
            <person name="Kyrpides N."/>
            <person name="Mavromatis K."/>
            <person name="Ivanova N."/>
            <person name="Mikhailova N."/>
            <person name="Sims D."/>
            <person name="Meinche L."/>
            <person name="Brettin T."/>
            <person name="Detter J.C."/>
            <person name="Han C."/>
            <person name="Larimer F."/>
            <person name="Land M."/>
            <person name="Hauser L."/>
            <person name="Markowitz V."/>
            <person name="Cheng J.-F."/>
            <person name="Hugenholtz P."/>
            <person name="Woyke T."/>
            <person name="Wu D."/>
            <person name="Spring S."/>
            <person name="Klenk H.-P."/>
            <person name="Eisen J.A."/>
        </authorList>
    </citation>
    <scope>NUCLEOTIDE SEQUENCE [LARGE SCALE GENOMIC DNA]</scope>
    <source>
        <strain evidence="5">ATCC 43595 / DSM 2588 / LMG 13176 / NBRC 15968 / NCIMB 11800 / UQM 2034</strain>
    </source>
</reference>
<dbReference type="FunFam" id="3.40.50.720:FF:000374">
    <property type="entry name" value="3-oxoacyl-(Acyl-carrier-protein) reductase"/>
    <property type="match status" value="1"/>
</dbReference>
<dbReference type="GO" id="GO:0016614">
    <property type="term" value="F:oxidoreductase activity, acting on CH-OH group of donors"/>
    <property type="evidence" value="ECO:0007669"/>
    <property type="project" value="UniProtKB-ARBA"/>
</dbReference>
<dbReference type="SUPFAM" id="SSF51735">
    <property type="entry name" value="NAD(P)-binding Rossmann-fold domains"/>
    <property type="match status" value="1"/>
</dbReference>
<dbReference type="PRINTS" id="PR00081">
    <property type="entry name" value="GDHRDH"/>
</dbReference>
<proteinExistence type="inferred from homology"/>
<evidence type="ECO:0000256" key="3">
    <source>
        <dbReference type="ARBA" id="ARBA00023002"/>
    </source>
</evidence>
<dbReference type="EMBL" id="CP001699">
    <property type="protein sequence ID" value="ACU59920.1"/>
    <property type="molecule type" value="Genomic_DNA"/>
</dbReference>
<dbReference type="PANTHER" id="PTHR48107">
    <property type="entry name" value="NADPH-DEPENDENT ALDEHYDE REDUCTASE-LIKE PROTEIN, CHLOROPLASTIC-RELATED"/>
    <property type="match status" value="1"/>
</dbReference>
<comment type="similarity">
    <text evidence="1">Belongs to the short-chain dehydrogenases/reductases (SDR) family.</text>
</comment>
<reference evidence="4 5" key="2">
    <citation type="journal article" date="2010" name="Stand. Genomic Sci.">
        <title>Complete genome sequence of Chitinophaga pinensis type strain (UQM 2034).</title>
        <authorList>
            <person name="Glavina Del Rio T."/>
            <person name="Abt B."/>
            <person name="Spring S."/>
            <person name="Lapidus A."/>
            <person name="Nolan M."/>
            <person name="Tice H."/>
            <person name="Copeland A."/>
            <person name="Cheng J.F."/>
            <person name="Chen F."/>
            <person name="Bruce D."/>
            <person name="Goodwin L."/>
            <person name="Pitluck S."/>
            <person name="Ivanova N."/>
            <person name="Mavromatis K."/>
            <person name="Mikhailova N."/>
            <person name="Pati A."/>
            <person name="Chen A."/>
            <person name="Palaniappan K."/>
            <person name="Land M."/>
            <person name="Hauser L."/>
            <person name="Chang Y.J."/>
            <person name="Jeffries C.D."/>
            <person name="Chain P."/>
            <person name="Saunders E."/>
            <person name="Detter J.C."/>
            <person name="Brettin T."/>
            <person name="Rohde M."/>
            <person name="Goker M."/>
            <person name="Bristow J."/>
            <person name="Eisen J.A."/>
            <person name="Markowitz V."/>
            <person name="Hugenholtz P."/>
            <person name="Kyrpides N.C."/>
            <person name="Klenk H.P."/>
            <person name="Lucas S."/>
        </authorList>
    </citation>
    <scope>NUCLEOTIDE SEQUENCE [LARGE SCALE GENOMIC DNA]</scope>
    <source>
        <strain evidence="5">ATCC 43595 / DSM 2588 / LMG 13176 / NBRC 15968 / NCIMB 11800 / UQM 2034</strain>
    </source>
</reference>
<evidence type="ECO:0000256" key="1">
    <source>
        <dbReference type="ARBA" id="ARBA00006484"/>
    </source>
</evidence>
<keyword evidence="3" id="KW-0560">Oxidoreductase</keyword>
<dbReference type="PRINTS" id="PR00080">
    <property type="entry name" value="SDRFAMILY"/>
</dbReference>
<accession>A0A979G2Z7</accession>
<gene>
    <name evidence="4" type="ordered locus">Cpin_2429</name>
</gene>
<dbReference type="InterPro" id="IPR002347">
    <property type="entry name" value="SDR_fam"/>
</dbReference>
<protein>
    <submittedName>
        <fullName evidence="4">Short-chain dehydrogenase/reductase SDR</fullName>
    </submittedName>
</protein>
<dbReference type="PANTHER" id="PTHR48107:SF7">
    <property type="entry name" value="RE15974P"/>
    <property type="match status" value="1"/>
</dbReference>
<dbReference type="Proteomes" id="UP000002215">
    <property type="component" value="Chromosome"/>
</dbReference>
<organism evidence="4 5">
    <name type="scientific">Chitinophaga pinensis (strain ATCC 43595 / DSM 2588 / LMG 13176 / NBRC 15968 / NCIMB 11800 / UQM 2034)</name>
    <dbReference type="NCBI Taxonomy" id="485918"/>
    <lineage>
        <taxon>Bacteria</taxon>
        <taxon>Pseudomonadati</taxon>
        <taxon>Bacteroidota</taxon>
        <taxon>Chitinophagia</taxon>
        <taxon>Chitinophagales</taxon>
        <taxon>Chitinophagaceae</taxon>
        <taxon>Chitinophaga</taxon>
    </lineage>
</organism>
<keyword evidence="2" id="KW-0521">NADP</keyword>
<dbReference type="KEGG" id="cpi:Cpin_2429"/>
<dbReference type="OrthoDB" id="9803333at2"/>
<dbReference type="Gene3D" id="3.40.50.720">
    <property type="entry name" value="NAD(P)-binding Rossmann-like Domain"/>
    <property type="match status" value="1"/>
</dbReference>
<sequence>MATQKIALVTGGSRGLGKNAVLELAKDGHHVVFTYHSKKEEAQEVVAAVQQFNVEAVALQLDVAAVKSFPAFKTALQQALKEKWNATHINFLVNNAGIDRYSQFPDTTEEDFDALMNTHFKGAYFLTQTLLDTIADGGRIVNFSTGLARFVTPGYAAYASMKAAVYNFTKYLAKELGKRGITANVVAPGPIETDFTRNAFEIPGVKDHLVGQTALGRMGVPDDIGGIVAFLCSERARWITAQCIEASGGLFL</sequence>
<dbReference type="Pfam" id="PF13561">
    <property type="entry name" value="adh_short_C2"/>
    <property type="match status" value="1"/>
</dbReference>